<evidence type="ECO:0000256" key="1">
    <source>
        <dbReference type="SAM" id="MobiDB-lite"/>
    </source>
</evidence>
<accession>A0A4U6XDC9</accession>
<evidence type="ECO:0000313" key="2">
    <source>
        <dbReference type="EMBL" id="TKW53444.1"/>
    </source>
</evidence>
<sequence length="573" mass="64901">MPSVQHKTEHEDEETQKQEPTCGYCQKIGHELADCAHLFVKGRRHVFVSGCPMCNTTVHHYGSCKKLPIGGEELLRHHLEWLVRRRGNLPMIHSNVDIWVLVLGFPDYDGGYPWSRESIRSVRSHAVALAWPNMVRVAASIGAFDYSTTSLAQIKRHISFDVPVNPLREIYDANLLAQGNVREEEVGRGLSPYGKGPARAWRTILDQSGKISEEQKRTMWAIHRAGAISAPAFAAESKTWARAFGNFLLRDSPDGVEGVPFLRELRNRAAKRDEKKRKSRRKLEKDASPPQVTAEPDEQPQPSSKEPSVTSLESRQEIWTALCPRRKCVGRFPFEVPVPPAVRLQKHVLDELEDKEDDMQGRTHEGDWQREEQLAHYIHPHVRIGVAQRRLADGEAVHTLVLGLAEHARDLRFSRLGLLQAYDMVVCWASKIDREGVSISLKSAFDGCNRATEEIVAGGDRIKEMEGLEGQLGRLTPDGSHFDRAVERVSGWLELHKSRLATRPAERERRLRRWCKRKLGELGDMDADLLEEACRRAVKVKTRQWDTGKRGIDDVGTGTDVDGGRPAKRTRMR</sequence>
<proteinExistence type="predicted"/>
<evidence type="ECO:0000313" key="3">
    <source>
        <dbReference type="Proteomes" id="UP000310108"/>
    </source>
</evidence>
<protein>
    <submittedName>
        <fullName evidence="2">Uncharacterized protein</fullName>
    </submittedName>
</protein>
<dbReference type="EMBL" id="PJEX01000185">
    <property type="protein sequence ID" value="TKW53444.1"/>
    <property type="molecule type" value="Genomic_DNA"/>
</dbReference>
<comment type="caution">
    <text evidence="2">The sequence shown here is derived from an EMBL/GenBank/DDBJ whole genome shotgun (WGS) entry which is preliminary data.</text>
</comment>
<gene>
    <name evidence="2" type="ORF">CTA1_6793</name>
</gene>
<reference evidence="2 3" key="1">
    <citation type="journal article" date="2019" name="PLoS ONE">
        <title>Comparative genome analysis indicates high evolutionary potential of pathogenicity genes in Colletotrichum tanaceti.</title>
        <authorList>
            <person name="Lelwala R.V."/>
            <person name="Korhonen P.K."/>
            <person name="Young N.D."/>
            <person name="Scott J.B."/>
            <person name="Ades P.A."/>
            <person name="Gasser R.B."/>
            <person name="Taylor P.W.J."/>
        </authorList>
    </citation>
    <scope>NUCLEOTIDE SEQUENCE [LARGE SCALE GENOMIC DNA]</scope>
    <source>
        <strain evidence="2">BRIP57314</strain>
    </source>
</reference>
<feature type="region of interest" description="Disordered" evidence="1">
    <location>
        <begin position="269"/>
        <end position="312"/>
    </location>
</feature>
<name>A0A4U6XDC9_9PEZI</name>
<dbReference type="Proteomes" id="UP000310108">
    <property type="component" value="Unassembled WGS sequence"/>
</dbReference>
<dbReference type="OrthoDB" id="4777753at2759"/>
<feature type="region of interest" description="Disordered" evidence="1">
    <location>
        <begin position="548"/>
        <end position="573"/>
    </location>
</feature>
<feature type="compositionally biased region" description="Polar residues" evidence="1">
    <location>
        <begin position="300"/>
        <end position="312"/>
    </location>
</feature>
<dbReference type="STRING" id="1306861.A0A4U6XDC9"/>
<keyword evidence="3" id="KW-1185">Reference proteome</keyword>
<organism evidence="2 3">
    <name type="scientific">Colletotrichum tanaceti</name>
    <dbReference type="NCBI Taxonomy" id="1306861"/>
    <lineage>
        <taxon>Eukaryota</taxon>
        <taxon>Fungi</taxon>
        <taxon>Dikarya</taxon>
        <taxon>Ascomycota</taxon>
        <taxon>Pezizomycotina</taxon>
        <taxon>Sordariomycetes</taxon>
        <taxon>Hypocreomycetidae</taxon>
        <taxon>Glomerellales</taxon>
        <taxon>Glomerellaceae</taxon>
        <taxon>Colletotrichum</taxon>
        <taxon>Colletotrichum destructivum species complex</taxon>
    </lineage>
</organism>
<dbReference type="AlphaFoldDB" id="A0A4U6XDC9"/>